<evidence type="ECO:0000313" key="3">
    <source>
        <dbReference type="Proteomes" id="UP000238823"/>
    </source>
</evidence>
<comment type="caution">
    <text evidence="2">The sequence shown here is derived from an EMBL/GenBank/DDBJ whole genome shotgun (WGS) entry which is preliminary data.</text>
</comment>
<protein>
    <recommendedName>
        <fullName evidence="4">PEGA domain-containing protein</fullName>
    </recommendedName>
</protein>
<accession>A0A2S9Y8F4</accession>
<evidence type="ECO:0008006" key="4">
    <source>
        <dbReference type="Google" id="ProtNLM"/>
    </source>
</evidence>
<evidence type="ECO:0000256" key="1">
    <source>
        <dbReference type="SAM" id="Phobius"/>
    </source>
</evidence>
<dbReference type="EMBL" id="PVNL01000117">
    <property type="protein sequence ID" value="PRQ01301.1"/>
    <property type="molecule type" value="Genomic_DNA"/>
</dbReference>
<proteinExistence type="predicted"/>
<keyword evidence="1" id="KW-1133">Transmembrane helix</keyword>
<organism evidence="2 3">
    <name type="scientific">Enhygromyxa salina</name>
    <dbReference type="NCBI Taxonomy" id="215803"/>
    <lineage>
        <taxon>Bacteria</taxon>
        <taxon>Pseudomonadati</taxon>
        <taxon>Myxococcota</taxon>
        <taxon>Polyangia</taxon>
        <taxon>Nannocystales</taxon>
        <taxon>Nannocystaceae</taxon>
        <taxon>Enhygromyxa</taxon>
    </lineage>
</organism>
<reference evidence="2 3" key="1">
    <citation type="submission" date="2018-03" db="EMBL/GenBank/DDBJ databases">
        <title>Draft Genome Sequences of the Obligatory Marine Myxobacteria Enhygromyxa salina SWB007.</title>
        <authorList>
            <person name="Poehlein A."/>
            <person name="Moghaddam J.A."/>
            <person name="Harms H."/>
            <person name="Alanjari M."/>
            <person name="Koenig G.M."/>
            <person name="Daniel R."/>
            <person name="Schaeberle T.F."/>
        </authorList>
    </citation>
    <scope>NUCLEOTIDE SEQUENCE [LARGE SCALE GENOMIC DNA]</scope>
    <source>
        <strain evidence="2 3">SWB007</strain>
    </source>
</reference>
<gene>
    <name evidence="2" type="ORF">ENSA7_59060</name>
</gene>
<dbReference type="RefSeq" id="WP_106092755.1">
    <property type="nucleotide sequence ID" value="NZ_PVNL01000117.1"/>
</dbReference>
<keyword evidence="1" id="KW-0812">Transmembrane</keyword>
<dbReference type="Proteomes" id="UP000238823">
    <property type="component" value="Unassembled WGS sequence"/>
</dbReference>
<feature type="transmembrane region" description="Helical" evidence="1">
    <location>
        <begin position="260"/>
        <end position="283"/>
    </location>
</feature>
<feature type="transmembrane region" description="Helical" evidence="1">
    <location>
        <begin position="228"/>
        <end position="248"/>
    </location>
</feature>
<keyword evidence="1" id="KW-0472">Membrane</keyword>
<name>A0A2S9Y8F4_9BACT</name>
<sequence length="308" mass="33111">MLTLLTTITLLFAPTQAPTQAPAPAVEQPEYGAAIDELRQADADANLDPAAATTALTSAISALENFAPELSDDAETRALRQSARLNLARAHLLADHQDDAERIMDDAIRDSMGDVVPAADFGPSLDELYTQRVDALESLGRASLVVSCELPCKVYVNERELGTEPPPLLLGTYRVWIEDTTGRRSDKREQVELSEADQVVGVEFADLRPEATQVLRPGRSRARIMPRWAEIALIVTGVGLTTTGGVLLGIDGNTRPNGRIYQTLTGGIIGTVAGVATLLPGVITLSVDERRLAGKTGRQATVSWTMRF</sequence>
<evidence type="ECO:0000313" key="2">
    <source>
        <dbReference type="EMBL" id="PRQ01301.1"/>
    </source>
</evidence>
<dbReference type="AlphaFoldDB" id="A0A2S9Y8F4"/>